<protein>
    <submittedName>
        <fullName evidence="3">Transposase</fullName>
    </submittedName>
</protein>
<evidence type="ECO:0000313" key="2">
    <source>
        <dbReference type="Proteomes" id="UP000095287"/>
    </source>
</evidence>
<evidence type="ECO:0000313" key="3">
    <source>
        <dbReference type="WBParaSite" id="L893_g12866.t1"/>
    </source>
</evidence>
<reference evidence="3" key="1">
    <citation type="submission" date="2016-11" db="UniProtKB">
        <authorList>
            <consortium name="WormBaseParasite"/>
        </authorList>
    </citation>
    <scope>IDENTIFICATION</scope>
</reference>
<feature type="region of interest" description="Disordered" evidence="1">
    <location>
        <begin position="1"/>
        <end position="25"/>
    </location>
</feature>
<name>A0A1I7Y582_9BILA</name>
<dbReference type="AlphaFoldDB" id="A0A1I7Y582"/>
<feature type="compositionally biased region" description="Basic and acidic residues" evidence="1">
    <location>
        <begin position="1"/>
        <end position="11"/>
    </location>
</feature>
<evidence type="ECO:0000256" key="1">
    <source>
        <dbReference type="SAM" id="MobiDB-lite"/>
    </source>
</evidence>
<accession>A0A1I7Y582</accession>
<dbReference type="WBParaSite" id="L893_g12866.t1">
    <property type="protein sequence ID" value="L893_g12866.t1"/>
    <property type="gene ID" value="L893_g12866"/>
</dbReference>
<proteinExistence type="predicted"/>
<sequence>MRVSRQRDTNITKRSGHKQGSVLVKRGLARINDGYRPADSGSEKALCRPTSDYSFWKCSERRQNTAALRQTFTHK</sequence>
<dbReference type="Proteomes" id="UP000095287">
    <property type="component" value="Unplaced"/>
</dbReference>
<organism evidence="2 3">
    <name type="scientific">Steinernema glaseri</name>
    <dbReference type="NCBI Taxonomy" id="37863"/>
    <lineage>
        <taxon>Eukaryota</taxon>
        <taxon>Metazoa</taxon>
        <taxon>Ecdysozoa</taxon>
        <taxon>Nematoda</taxon>
        <taxon>Chromadorea</taxon>
        <taxon>Rhabditida</taxon>
        <taxon>Tylenchina</taxon>
        <taxon>Panagrolaimomorpha</taxon>
        <taxon>Strongyloidoidea</taxon>
        <taxon>Steinernematidae</taxon>
        <taxon>Steinernema</taxon>
    </lineage>
</organism>
<keyword evidence="2" id="KW-1185">Reference proteome</keyword>